<organism evidence="2 3">
    <name type="scientific">Chrysophaeum taylorii</name>
    <dbReference type="NCBI Taxonomy" id="2483200"/>
    <lineage>
        <taxon>Eukaryota</taxon>
        <taxon>Sar</taxon>
        <taxon>Stramenopiles</taxon>
        <taxon>Ochrophyta</taxon>
        <taxon>Pelagophyceae</taxon>
        <taxon>Pelagomonadales</taxon>
        <taxon>Pelagomonadaceae</taxon>
        <taxon>Chrysophaeum</taxon>
    </lineage>
</organism>
<dbReference type="Gene3D" id="1.25.40.1040">
    <property type="match status" value="1"/>
</dbReference>
<proteinExistence type="inferred from homology"/>
<accession>A0AAD7XT68</accession>
<dbReference type="InterPro" id="IPR019183">
    <property type="entry name" value="NAA25_NatB_aux_su"/>
</dbReference>
<sequence>MSQTKKIYEALDARNYKAALKLCSKGNAAKTPLIGALKALTLQRLGRAEESSAECTQLLQAHPGLTDQNALSPLAMTLSLLGRDDDVMRCWEDAFAAAPKDEELGREVFKCCVRRRDFAKQRAVAMRLYKVKKRPDYLCWFAASALLEARCGPPRGATATLQLAERMAVKAIEERRGSVGRASSEELQLLVAIRREAGELEACLDALQKVAFEYEEARKREGARLMQPSEVVMLAADALEAKGDSDDARRKYEAAVVSKPNDWAAIAAYARTAHRCDRIEAARELFDRLRLERPKDRGPALGRLEISRLCGLTDELREATLEYAETWAESRSCFDDVEIYIRALREQGDDAIAPALADLARRTSRVAIRDAVVVVVDGEDSVVAASEATREEEDEEEEKRRLRRHATFVKCARFANDALPIDVLGFEIEVEFGECLRAVELGEPAREDLLLLCYRMVRDLALQHAGKARLALLVQGVGLLEWAARRRRLLGLEKVEAQATLSSIESWEAIGGHEAALRRYSDLGVKQIQLESLGWLLFPWCLRGGFATETRQHCRNIAALHRSARNDAAEYSIRALEAGTFSRAVELVEFHERKMDRSVQLAIAKAEAASVDLLLALHSLAEATAYFNQLEAKPALADLDTLEMSLNSDLRVLPAWRDSGAADTPTERVEAVFAANLRRYLRTLVAQREAAAALVDRSPDRLAAALAVLEAEVLLDTDEDEDLISDLANVASRGIETRVAPWLAHPWRLRAWTVACGAYRAARAHFLAADDVASLFSEVGESIARVKVYVTAPENRRFLDDDDGIAVSRQWLSGICYVLQHAVAPLVLALQVILPAPSGVRRKRKKAPEGPAAAVVSELLDFLSKLRTVLRDEASAVEDETAVKRRDPAANFLPASPLNLLPPDVDADLRDALRVALTSSQALALGRILEIIGSKHAALSEFAAAAAAA</sequence>
<name>A0AAD7XT68_9STRA</name>
<dbReference type="AlphaFoldDB" id="A0AAD7XT68"/>
<dbReference type="SUPFAM" id="SSF48452">
    <property type="entry name" value="TPR-like"/>
    <property type="match status" value="1"/>
</dbReference>
<dbReference type="PANTHER" id="PTHR22767">
    <property type="entry name" value="N-TERMINAL ACETYLTRANSFERASE-RELATED"/>
    <property type="match status" value="1"/>
</dbReference>
<dbReference type="GO" id="GO:0031416">
    <property type="term" value="C:NatB complex"/>
    <property type="evidence" value="ECO:0007669"/>
    <property type="project" value="TreeGrafter"/>
</dbReference>
<comment type="caution">
    <text evidence="2">The sequence shown here is derived from an EMBL/GenBank/DDBJ whole genome shotgun (WGS) entry which is preliminary data.</text>
</comment>
<keyword evidence="3" id="KW-1185">Reference proteome</keyword>
<dbReference type="InterPro" id="IPR011990">
    <property type="entry name" value="TPR-like_helical_dom_sf"/>
</dbReference>
<gene>
    <name evidence="2" type="ORF">CTAYLR_006610</name>
</gene>
<dbReference type="PANTHER" id="PTHR22767:SF3">
    <property type="entry name" value="N-ALPHA-ACETYLTRANSFERASE 25, NATB AUXILIARY SUBUNIT"/>
    <property type="match status" value="1"/>
</dbReference>
<evidence type="ECO:0000313" key="2">
    <source>
        <dbReference type="EMBL" id="KAJ8611320.1"/>
    </source>
</evidence>
<dbReference type="Proteomes" id="UP001230188">
    <property type="component" value="Unassembled WGS sequence"/>
</dbReference>
<protein>
    <submittedName>
        <fullName evidence="2">Uncharacterized protein</fullName>
    </submittedName>
</protein>
<evidence type="ECO:0000313" key="3">
    <source>
        <dbReference type="Proteomes" id="UP001230188"/>
    </source>
</evidence>
<evidence type="ECO:0000256" key="1">
    <source>
        <dbReference type="ARBA" id="ARBA00006298"/>
    </source>
</evidence>
<reference evidence="2" key="1">
    <citation type="submission" date="2023-01" db="EMBL/GenBank/DDBJ databases">
        <title>Metagenome sequencing of chrysophaentin producing Chrysophaeum taylorii.</title>
        <authorList>
            <person name="Davison J."/>
            <person name="Bewley C."/>
        </authorList>
    </citation>
    <scope>NUCLEOTIDE SEQUENCE</scope>
    <source>
        <strain evidence="2">NIES-1699</strain>
    </source>
</reference>
<dbReference type="Pfam" id="PF09797">
    <property type="entry name" value="NatB_MDM20"/>
    <property type="match status" value="1"/>
</dbReference>
<comment type="similarity">
    <text evidence="1">Belongs to the MDM20/NAA25 family.</text>
</comment>
<dbReference type="EMBL" id="JAQMWT010000077">
    <property type="protein sequence ID" value="KAJ8611320.1"/>
    <property type="molecule type" value="Genomic_DNA"/>
</dbReference>